<reference evidence="1" key="1">
    <citation type="journal article" date="2020" name="Stud. Mycol.">
        <title>101 Dothideomycetes genomes: a test case for predicting lifestyles and emergence of pathogens.</title>
        <authorList>
            <person name="Haridas S."/>
            <person name="Albert R."/>
            <person name="Binder M."/>
            <person name="Bloem J."/>
            <person name="Labutti K."/>
            <person name="Salamov A."/>
            <person name="Andreopoulos B."/>
            <person name="Baker S."/>
            <person name="Barry K."/>
            <person name="Bills G."/>
            <person name="Bluhm B."/>
            <person name="Cannon C."/>
            <person name="Castanera R."/>
            <person name="Culley D."/>
            <person name="Daum C."/>
            <person name="Ezra D."/>
            <person name="Gonzalez J."/>
            <person name="Henrissat B."/>
            <person name="Kuo A."/>
            <person name="Liang C."/>
            <person name="Lipzen A."/>
            <person name="Lutzoni F."/>
            <person name="Magnuson J."/>
            <person name="Mondo S."/>
            <person name="Nolan M."/>
            <person name="Ohm R."/>
            <person name="Pangilinan J."/>
            <person name="Park H.-J."/>
            <person name="Ramirez L."/>
            <person name="Alfaro M."/>
            <person name="Sun H."/>
            <person name="Tritt A."/>
            <person name="Yoshinaga Y."/>
            <person name="Zwiers L.-H."/>
            <person name="Turgeon B."/>
            <person name="Goodwin S."/>
            <person name="Spatafora J."/>
            <person name="Crous P."/>
            <person name="Grigoriev I."/>
        </authorList>
    </citation>
    <scope>NUCLEOTIDE SEQUENCE</scope>
    <source>
        <strain evidence="1">CBS 262.69</strain>
    </source>
</reference>
<dbReference type="Proteomes" id="UP000799640">
    <property type="component" value="Unassembled WGS sequence"/>
</dbReference>
<dbReference type="EMBL" id="ML996692">
    <property type="protein sequence ID" value="KAF2401860.1"/>
    <property type="molecule type" value="Genomic_DNA"/>
</dbReference>
<organism evidence="1 2">
    <name type="scientific">Trichodelitschia bisporula</name>
    <dbReference type="NCBI Taxonomy" id="703511"/>
    <lineage>
        <taxon>Eukaryota</taxon>
        <taxon>Fungi</taxon>
        <taxon>Dikarya</taxon>
        <taxon>Ascomycota</taxon>
        <taxon>Pezizomycotina</taxon>
        <taxon>Dothideomycetes</taxon>
        <taxon>Dothideomycetes incertae sedis</taxon>
        <taxon>Phaeotrichales</taxon>
        <taxon>Phaeotrichaceae</taxon>
        <taxon>Trichodelitschia</taxon>
    </lineage>
</organism>
<sequence length="173" mass="19645">MSSHRRCLLAACGNSRAAAEFNSDKHASIDARSQPPDLPQHLELRTPLKLRSPASFIDDPDSLFPYHFSSSAFRNRMLPLLKPLVNAFGYRKLPLRRRCILHLSTVTCKSNRTVYGCTPGKWHRLLGHTPTCAMTLLYKTWNWTRWKGGKGGGLYGCMPSRTRETELPLKLFC</sequence>
<evidence type="ECO:0000313" key="2">
    <source>
        <dbReference type="Proteomes" id="UP000799640"/>
    </source>
</evidence>
<keyword evidence="2" id="KW-1185">Reference proteome</keyword>
<protein>
    <submittedName>
        <fullName evidence="1">Uncharacterized protein</fullName>
    </submittedName>
</protein>
<name>A0A6G1I0Q5_9PEZI</name>
<evidence type="ECO:0000313" key="1">
    <source>
        <dbReference type="EMBL" id="KAF2401860.1"/>
    </source>
</evidence>
<accession>A0A6G1I0Q5</accession>
<proteinExistence type="predicted"/>
<dbReference type="AlphaFoldDB" id="A0A6G1I0Q5"/>
<gene>
    <name evidence="1" type="ORF">EJ06DRAFT_529014</name>
</gene>